<reference evidence="2" key="1">
    <citation type="submission" date="2013-08" db="EMBL/GenBank/DDBJ databases">
        <authorList>
            <person name="Durkin A.S."/>
            <person name="Haft D.R."/>
            <person name="McCorrison J."/>
            <person name="Torralba M."/>
            <person name="Gillis M."/>
            <person name="Haft D.H."/>
            <person name="Methe B."/>
            <person name="Sutton G."/>
            <person name="Nelson K.E."/>
        </authorList>
    </citation>
    <scope>NUCLEOTIDE SEQUENCE [LARGE SCALE GENOMIC DNA]</scope>
    <source>
        <strain evidence="2">F0233</strain>
    </source>
</reference>
<comment type="caution">
    <text evidence="2">The sequence shown here is derived from an EMBL/GenBank/DDBJ whole genome shotgun (WGS) entry which is preliminary data.</text>
</comment>
<dbReference type="GO" id="GO:0005737">
    <property type="term" value="C:cytoplasm"/>
    <property type="evidence" value="ECO:0007669"/>
    <property type="project" value="InterPro"/>
</dbReference>
<dbReference type="PANTHER" id="PTHR40398">
    <property type="entry name" value="PTS SYSTEM GLUCITOL/SORBITOL-SPECIFIC EIIA COMPONENT"/>
    <property type="match status" value="1"/>
</dbReference>
<dbReference type="Proteomes" id="UP000017052">
    <property type="component" value="Unassembled WGS sequence"/>
</dbReference>
<dbReference type="GO" id="GO:0008982">
    <property type="term" value="F:protein-N(PI)-phosphohistidine-sugar phosphotransferase activity"/>
    <property type="evidence" value="ECO:0007669"/>
    <property type="project" value="InterPro"/>
</dbReference>
<accession>U2QIB2</accession>
<evidence type="ECO:0000256" key="1">
    <source>
        <dbReference type="PROSITE-ProRule" id="PRU00420"/>
    </source>
</evidence>
<name>U2QIB2_9ACTN</name>
<dbReference type="Pfam" id="PF03829">
    <property type="entry name" value="PTSIIA_gutA"/>
    <property type="match status" value="1"/>
</dbReference>
<dbReference type="EMBL" id="ACVN02000168">
    <property type="protein sequence ID" value="ERK55939.1"/>
    <property type="molecule type" value="Genomic_DNA"/>
</dbReference>
<evidence type="ECO:0000313" key="2">
    <source>
        <dbReference type="EMBL" id="ERK55939.1"/>
    </source>
</evidence>
<comment type="caution">
    <text evidence="1">Lacks conserved residue(s) required for the propagation of feature annotation.</text>
</comment>
<protein>
    <submittedName>
        <fullName evidence="2">PTS system, glucitol/sorbitol-specific, IIA component</fullName>
    </submittedName>
</protein>
<dbReference type="Gene3D" id="2.40.33.40">
    <property type="entry name" value="Phosphotransferase system, glucitol/sorbitol-specific IIA component"/>
    <property type="match status" value="1"/>
</dbReference>
<dbReference type="PANTHER" id="PTHR40398:SF1">
    <property type="entry name" value="PTS SYSTEM GLUCITOL_SORBITOL-SPECIFIC EIIA COMPONENT"/>
    <property type="match status" value="1"/>
</dbReference>
<organism evidence="2 3">
    <name type="scientific">Propionibacterium acidifaciens F0233</name>
    <dbReference type="NCBI Taxonomy" id="553198"/>
    <lineage>
        <taxon>Bacteria</taxon>
        <taxon>Bacillati</taxon>
        <taxon>Actinomycetota</taxon>
        <taxon>Actinomycetes</taxon>
        <taxon>Propionibacteriales</taxon>
        <taxon>Propionibacteriaceae</taxon>
        <taxon>Propionibacterium</taxon>
    </lineage>
</organism>
<evidence type="ECO:0000313" key="3">
    <source>
        <dbReference type="Proteomes" id="UP000017052"/>
    </source>
</evidence>
<dbReference type="GO" id="GO:0016301">
    <property type="term" value="F:kinase activity"/>
    <property type="evidence" value="ECO:0007669"/>
    <property type="project" value="TreeGrafter"/>
</dbReference>
<dbReference type="InterPro" id="IPR036665">
    <property type="entry name" value="PTS_IIA_glucitol/sorbitol_sf"/>
</dbReference>
<proteinExistence type="predicted"/>
<dbReference type="PROSITE" id="PS51097">
    <property type="entry name" value="PTS_EIIA_TYPE_5"/>
    <property type="match status" value="1"/>
</dbReference>
<dbReference type="GO" id="GO:0009401">
    <property type="term" value="P:phosphoenolpyruvate-dependent sugar phosphotransferase system"/>
    <property type="evidence" value="ECO:0007669"/>
    <property type="project" value="InterPro"/>
</dbReference>
<sequence length="132" mass="13980">MLRPAQRNDKETDMAQIYTTTVRGIGPEAASFAEQGMYVLFGDGAPASLADFCFTIDINRSADDIRPGDRLVIDGTAYPITAVGGLVRKNLDGLGHITLNFDGAARAQLEGTLHVQGEAPALTIGSTISIEN</sequence>
<gene>
    <name evidence="2" type="ORF">HMPREF0682_1255</name>
</gene>
<dbReference type="AlphaFoldDB" id="U2QIB2"/>
<dbReference type="InterPro" id="IPR004716">
    <property type="entry name" value="PTS_IIA_glucitol/sorbitol-sp"/>
</dbReference>
<dbReference type="SUPFAM" id="SSF141530">
    <property type="entry name" value="PTSIIA/GutA-like"/>
    <property type="match status" value="1"/>
</dbReference>
<keyword evidence="3" id="KW-1185">Reference proteome</keyword>